<dbReference type="GO" id="GO:0000105">
    <property type="term" value="P:L-histidine biosynthetic process"/>
    <property type="evidence" value="ECO:0007669"/>
    <property type="project" value="UniProtKB-UniRule"/>
</dbReference>
<dbReference type="PANTHER" id="PTHR42945">
    <property type="entry name" value="HISTIDINE BIOSYNTHESIS BIFUNCTIONAL PROTEIN"/>
    <property type="match status" value="1"/>
</dbReference>
<comment type="caution">
    <text evidence="19">The sequence shown here is derived from an EMBL/GenBank/DDBJ whole genome shotgun (WGS) entry which is preliminary data.</text>
</comment>
<evidence type="ECO:0000256" key="14">
    <source>
        <dbReference type="ARBA" id="ARBA00023102"/>
    </source>
</evidence>
<evidence type="ECO:0000256" key="16">
    <source>
        <dbReference type="HAMAP-Rule" id="MF_01019"/>
    </source>
</evidence>
<dbReference type="GO" id="GO:0004635">
    <property type="term" value="F:phosphoribosyl-AMP cyclohydrolase activity"/>
    <property type="evidence" value="ECO:0007669"/>
    <property type="project" value="UniProtKB-UniRule"/>
</dbReference>
<dbReference type="UniPathway" id="UPA00031">
    <property type="reaction ID" value="UER00007"/>
</dbReference>
<dbReference type="AlphaFoldDB" id="A0A839K0D3"/>
<dbReference type="Pfam" id="PF01502">
    <property type="entry name" value="PRA-CH"/>
    <property type="match status" value="1"/>
</dbReference>
<dbReference type="SUPFAM" id="SSF141734">
    <property type="entry name" value="HisI-like"/>
    <property type="match status" value="1"/>
</dbReference>
<dbReference type="InterPro" id="IPR008179">
    <property type="entry name" value="HisE"/>
</dbReference>
<keyword evidence="12 16" id="KW-0378">Hydrolase</keyword>
<accession>A0A839K0D3</accession>
<comment type="subcellular location">
    <subcellularLocation>
        <location evidence="3 16">Cytoplasm</location>
    </subcellularLocation>
</comment>
<comment type="similarity">
    <text evidence="6 16">In the C-terminal section; belongs to the PRA-PH family.</text>
</comment>
<evidence type="ECO:0000256" key="3">
    <source>
        <dbReference type="ARBA" id="ARBA00004496"/>
    </source>
</evidence>
<dbReference type="GO" id="GO:0005524">
    <property type="term" value="F:ATP binding"/>
    <property type="evidence" value="ECO:0007669"/>
    <property type="project" value="UniProtKB-KW"/>
</dbReference>
<keyword evidence="10 16" id="KW-0028">Amino-acid biosynthesis</keyword>
<evidence type="ECO:0000256" key="12">
    <source>
        <dbReference type="ARBA" id="ARBA00022801"/>
    </source>
</evidence>
<evidence type="ECO:0000256" key="13">
    <source>
        <dbReference type="ARBA" id="ARBA00022840"/>
    </source>
</evidence>
<dbReference type="InterPro" id="IPR021130">
    <property type="entry name" value="PRib-ATP_PPHydrolase-like"/>
</dbReference>
<evidence type="ECO:0000256" key="9">
    <source>
        <dbReference type="ARBA" id="ARBA00022490"/>
    </source>
</evidence>
<dbReference type="Gene3D" id="3.20.20.70">
    <property type="entry name" value="Aldolase class I"/>
    <property type="match status" value="1"/>
</dbReference>
<evidence type="ECO:0000256" key="8">
    <source>
        <dbReference type="ARBA" id="ARBA00009667"/>
    </source>
</evidence>
<evidence type="ECO:0000256" key="7">
    <source>
        <dbReference type="ARBA" id="ARBA00008299"/>
    </source>
</evidence>
<evidence type="ECO:0000259" key="18">
    <source>
        <dbReference type="Pfam" id="PF01502"/>
    </source>
</evidence>
<evidence type="ECO:0000256" key="2">
    <source>
        <dbReference type="ARBA" id="ARBA00001460"/>
    </source>
</evidence>
<name>A0A839K0D3_9FIRM</name>
<dbReference type="NCBIfam" id="NF002747">
    <property type="entry name" value="PRK02759.1"/>
    <property type="match status" value="1"/>
</dbReference>
<evidence type="ECO:0000256" key="10">
    <source>
        <dbReference type="ARBA" id="ARBA00022605"/>
    </source>
</evidence>
<proteinExistence type="inferred from homology"/>
<dbReference type="HAMAP" id="MF_01019">
    <property type="entry name" value="HisIE"/>
    <property type="match status" value="1"/>
</dbReference>
<dbReference type="CDD" id="cd11534">
    <property type="entry name" value="NTP-PPase_HisIE_like"/>
    <property type="match status" value="1"/>
</dbReference>
<keyword evidence="20" id="KW-1185">Reference proteome</keyword>
<evidence type="ECO:0000313" key="19">
    <source>
        <dbReference type="EMBL" id="MBB2183086.1"/>
    </source>
</evidence>
<evidence type="ECO:0000256" key="6">
    <source>
        <dbReference type="ARBA" id="ARBA00007731"/>
    </source>
</evidence>
<feature type="region of interest" description="Phosphoribosyl-AMP cyclohydrolase" evidence="16">
    <location>
        <begin position="1"/>
        <end position="334"/>
    </location>
</feature>
<dbReference type="InterPro" id="IPR011060">
    <property type="entry name" value="RibuloseP-bd_barrel"/>
</dbReference>
<evidence type="ECO:0000256" key="4">
    <source>
        <dbReference type="ARBA" id="ARBA00005169"/>
    </source>
</evidence>
<comment type="similarity">
    <text evidence="8 17">Belongs to the HisA/HisF family.</text>
</comment>
<comment type="pathway">
    <text evidence="5 16">Amino-acid biosynthesis; L-histidine biosynthesis; L-histidine from 5-phospho-alpha-D-ribose 1-diphosphate: step 2/9.</text>
</comment>
<feature type="domain" description="Phosphoribosyl-AMP cyclohydrolase" evidence="18">
    <location>
        <begin position="245"/>
        <end position="317"/>
    </location>
</feature>
<dbReference type="NCBIfam" id="NF000768">
    <property type="entry name" value="PRK00051.1"/>
    <property type="match status" value="1"/>
</dbReference>
<dbReference type="Gene3D" id="1.10.287.1080">
    <property type="entry name" value="MazG-like"/>
    <property type="match status" value="1"/>
</dbReference>
<dbReference type="NCBIfam" id="TIGR03188">
    <property type="entry name" value="histidine_hisI"/>
    <property type="match status" value="1"/>
</dbReference>
<comment type="similarity">
    <text evidence="7 16">In the N-terminal section; belongs to the PRA-CH family.</text>
</comment>
<comment type="catalytic activity">
    <reaction evidence="2 16">
        <text>1-(5-phospho-beta-D-ribosyl)-ATP + H2O = 1-(5-phospho-beta-D-ribosyl)-5'-AMP + diphosphate + H(+)</text>
        <dbReference type="Rhea" id="RHEA:22828"/>
        <dbReference type="ChEBI" id="CHEBI:15377"/>
        <dbReference type="ChEBI" id="CHEBI:15378"/>
        <dbReference type="ChEBI" id="CHEBI:33019"/>
        <dbReference type="ChEBI" id="CHEBI:59457"/>
        <dbReference type="ChEBI" id="CHEBI:73183"/>
        <dbReference type="EC" id="3.6.1.31"/>
    </reaction>
</comment>
<evidence type="ECO:0000256" key="15">
    <source>
        <dbReference type="ARBA" id="ARBA00023268"/>
    </source>
</evidence>
<evidence type="ECO:0000256" key="17">
    <source>
        <dbReference type="RuleBase" id="RU003657"/>
    </source>
</evidence>
<gene>
    <name evidence="16" type="primary">hisI</name>
    <name evidence="16" type="synonym">hisIE</name>
    <name evidence="19" type="ORF">H0486_09360</name>
</gene>
<comment type="catalytic activity">
    <reaction evidence="1 16">
        <text>1-(5-phospho-beta-D-ribosyl)-5'-AMP + H2O = 1-(5-phospho-beta-D-ribosyl)-5-[(5-phospho-beta-D-ribosylamino)methylideneamino]imidazole-4-carboxamide</text>
        <dbReference type="Rhea" id="RHEA:20049"/>
        <dbReference type="ChEBI" id="CHEBI:15377"/>
        <dbReference type="ChEBI" id="CHEBI:58435"/>
        <dbReference type="ChEBI" id="CHEBI:59457"/>
        <dbReference type="EC" id="3.5.4.19"/>
    </reaction>
</comment>
<dbReference type="EC" id="3.5.4.19" evidence="16"/>
<dbReference type="InterPro" id="IPR023019">
    <property type="entry name" value="His_synth_HisIE"/>
</dbReference>
<dbReference type="Proteomes" id="UP000574276">
    <property type="component" value="Unassembled WGS sequence"/>
</dbReference>
<keyword evidence="15 16" id="KW-0511">Multifunctional enzyme</keyword>
<dbReference type="SUPFAM" id="SSF101386">
    <property type="entry name" value="all-alpha NTP pyrophosphatases"/>
    <property type="match status" value="1"/>
</dbReference>
<dbReference type="Pfam" id="PF00977">
    <property type="entry name" value="His_biosynth"/>
    <property type="match status" value="1"/>
</dbReference>
<dbReference type="HAMAP" id="MF_01021">
    <property type="entry name" value="HisI"/>
    <property type="match status" value="1"/>
</dbReference>
<dbReference type="Pfam" id="PF01503">
    <property type="entry name" value="PRA-PH"/>
    <property type="match status" value="1"/>
</dbReference>
<dbReference type="RefSeq" id="WP_323163540.1">
    <property type="nucleotide sequence ID" value="NZ_JACEGA010000001.1"/>
</dbReference>
<keyword evidence="13 16" id="KW-0067">ATP-binding</keyword>
<dbReference type="Gene3D" id="3.10.20.810">
    <property type="entry name" value="Phosphoribosyl-AMP cyclohydrolase"/>
    <property type="match status" value="1"/>
</dbReference>
<reference evidence="19 20" key="1">
    <citation type="submission" date="2020-07" db="EMBL/GenBank/DDBJ databases">
        <title>Characterization and genome sequencing of isolate MD1, a novel member within the family Lachnospiraceae.</title>
        <authorList>
            <person name="Rettenmaier R."/>
            <person name="Di Bello L."/>
            <person name="Zinser C."/>
            <person name="Scheitz K."/>
            <person name="Liebl W."/>
            <person name="Zverlov V."/>
        </authorList>
    </citation>
    <scope>NUCLEOTIDE SEQUENCE [LARGE SCALE GENOMIC DNA]</scope>
    <source>
        <strain evidence="19 20">MD1</strain>
    </source>
</reference>
<dbReference type="InterPro" id="IPR002496">
    <property type="entry name" value="PRib_AMP_CycHydrolase_dom"/>
</dbReference>
<dbReference type="EC" id="3.6.1.31" evidence="16"/>
<dbReference type="EMBL" id="JACEGA010000001">
    <property type="protein sequence ID" value="MBB2183086.1"/>
    <property type="molecule type" value="Genomic_DNA"/>
</dbReference>
<dbReference type="HAMAP" id="MF_01020">
    <property type="entry name" value="HisE"/>
    <property type="match status" value="1"/>
</dbReference>
<keyword evidence="14 16" id="KW-0368">Histidine biosynthesis</keyword>
<keyword evidence="9 16" id="KW-0963">Cytoplasm</keyword>
<dbReference type="InterPro" id="IPR006062">
    <property type="entry name" value="His_biosynth"/>
</dbReference>
<dbReference type="GO" id="GO:0005737">
    <property type="term" value="C:cytoplasm"/>
    <property type="evidence" value="ECO:0007669"/>
    <property type="project" value="UniProtKB-SubCell"/>
</dbReference>
<dbReference type="InterPro" id="IPR013785">
    <property type="entry name" value="Aldolase_TIM"/>
</dbReference>
<sequence>MAYKKIIPYINAETEISANVIKLAKSYSYGGADELLIYNYSKDEKTREEFLSMAKEISKEIDIPFSIGCYVERLEDIKKAIYTGARAVIIRYSIFENKNLLKEATGRFGSEKIMVELDMIDCIGEEGERMCNFIEEALVGTILLKHVIVSEHSKKRIENGRCPVIIRDSLVRNDIRTLLTINNVIGLSTNFFENKDIMKAKYALKEENIEVNTFESLLSFSEFKLNADGLIPVVVQDYRTDEVLMLAYMNEEAYNKTIVSGRMTYYSRSRDTLWLKGETSGHYQYVKELSLDCDKDTILAKVLQIGPACHTGSHNCFIHDLVKKEYNHSDPFHVFKDVYEVIMDRKRNPKEGSYTNYLFEKGIDKILKKCGEEAAEIIIAAKNPNAEELRYEIADFLYHMMVLMAECGLDWNDITTELAHRK</sequence>
<dbReference type="InterPro" id="IPR038019">
    <property type="entry name" value="PRib_AMP_CycHydrolase_sf"/>
</dbReference>
<keyword evidence="11 16" id="KW-0547">Nucleotide-binding</keyword>
<comment type="pathway">
    <text evidence="4 16">Amino-acid biosynthesis; L-histidine biosynthesis; L-histidine from 5-phospho-alpha-D-ribose 1-diphosphate: step 3/9.</text>
</comment>
<evidence type="ECO:0000256" key="11">
    <source>
        <dbReference type="ARBA" id="ARBA00022741"/>
    </source>
</evidence>
<evidence type="ECO:0000313" key="20">
    <source>
        <dbReference type="Proteomes" id="UP000574276"/>
    </source>
</evidence>
<protein>
    <recommendedName>
        <fullName evidence="16">Histidine biosynthesis bifunctional protein HisIE</fullName>
    </recommendedName>
    <domain>
        <recommendedName>
            <fullName evidence="16">Phosphoribosyl-AMP cyclohydrolase</fullName>
            <shortName evidence="16">PRA-CH</shortName>
            <ecNumber evidence="16">3.5.4.19</ecNumber>
        </recommendedName>
    </domain>
    <domain>
        <recommendedName>
            <fullName evidence="16">Phosphoribosyl-ATP pyrophosphatase</fullName>
            <shortName evidence="16">PRA-PH</shortName>
            <ecNumber evidence="16">3.6.1.31</ecNumber>
        </recommendedName>
    </domain>
</protein>
<dbReference type="InterPro" id="IPR026660">
    <property type="entry name" value="PRA-CH"/>
</dbReference>
<dbReference type="SUPFAM" id="SSF51366">
    <property type="entry name" value="Ribulose-phoshate binding barrel"/>
    <property type="match status" value="1"/>
</dbReference>
<dbReference type="GO" id="GO:0004636">
    <property type="term" value="F:phosphoribosyl-ATP diphosphatase activity"/>
    <property type="evidence" value="ECO:0007669"/>
    <property type="project" value="UniProtKB-UniRule"/>
</dbReference>
<evidence type="ECO:0000256" key="1">
    <source>
        <dbReference type="ARBA" id="ARBA00000024"/>
    </source>
</evidence>
<evidence type="ECO:0000256" key="5">
    <source>
        <dbReference type="ARBA" id="ARBA00005204"/>
    </source>
</evidence>
<organism evidence="19 20">
    <name type="scientific">Variimorphobacter saccharofermentans</name>
    <dbReference type="NCBI Taxonomy" id="2755051"/>
    <lineage>
        <taxon>Bacteria</taxon>
        <taxon>Bacillati</taxon>
        <taxon>Bacillota</taxon>
        <taxon>Clostridia</taxon>
        <taxon>Lachnospirales</taxon>
        <taxon>Lachnospiraceae</taxon>
        <taxon>Variimorphobacter</taxon>
    </lineage>
</organism>
<dbReference type="PANTHER" id="PTHR42945:SF1">
    <property type="entry name" value="HISTIDINE BIOSYNTHESIS BIFUNCTIONAL PROTEIN HIS7"/>
    <property type="match status" value="1"/>
</dbReference>
<feature type="region of interest" description="Phosphoribosyl-ATP pyrophosphohydrolase" evidence="16">
    <location>
        <begin position="335"/>
        <end position="422"/>
    </location>
</feature>
<dbReference type="FunFam" id="3.10.20.810:FF:000001">
    <property type="entry name" value="Histidine biosynthesis bifunctional protein HisIE"/>
    <property type="match status" value="1"/>
</dbReference>